<dbReference type="PROSITE" id="PS50082">
    <property type="entry name" value="WD_REPEATS_2"/>
    <property type="match status" value="1"/>
</dbReference>
<dbReference type="Pfam" id="PF00400">
    <property type="entry name" value="WD40"/>
    <property type="match status" value="2"/>
</dbReference>
<dbReference type="PROSITE" id="PS50896">
    <property type="entry name" value="LISH"/>
    <property type="match status" value="1"/>
</dbReference>
<feature type="compositionally biased region" description="Low complexity" evidence="2">
    <location>
        <begin position="296"/>
        <end position="313"/>
    </location>
</feature>
<dbReference type="Gene3D" id="2.130.10.10">
    <property type="entry name" value="YVTN repeat-like/Quinoprotein amine dehydrogenase"/>
    <property type="match status" value="1"/>
</dbReference>
<feature type="region of interest" description="Disordered" evidence="2">
    <location>
        <begin position="278"/>
        <end position="361"/>
    </location>
</feature>
<dbReference type="AlphaFoldDB" id="A0A5B8MSY1"/>
<dbReference type="PANTHER" id="PTHR47198">
    <property type="entry name" value="OS05G0299300 PROTEIN"/>
    <property type="match status" value="1"/>
</dbReference>
<dbReference type="InterPro" id="IPR006594">
    <property type="entry name" value="LisH"/>
</dbReference>
<evidence type="ECO:0000259" key="3">
    <source>
        <dbReference type="Pfam" id="PF23138"/>
    </source>
</evidence>
<dbReference type="PROSITE" id="PS50294">
    <property type="entry name" value="WD_REPEATS_REGION"/>
    <property type="match status" value="1"/>
</dbReference>
<proteinExistence type="predicted"/>
<sequence length="689" mass="75801">MDMLPYVDSLIKEYFLFRGFTSSYHAFELDSSSDKSKVFNVEECASLLLDTFLPNFQSKRMVSLCQFLESNIFSKLEPELQQAFKRLTASLYKKYLVNAITNKRVDKVTELFDHVAGRLRQQPEEWSPWFSIQYVKNPEKHPDFELYFTADWASNLRVSLQNLLSRAFHKVPLPSILRFHLDRLYRRNLQLRIEALQVEKTRLETLLSIQNGDEGGVVARHQPLQTKAPVANGSHKGGGEAMETQGLVGLNNGQVLHVDKKDGHDALEVQLENLPTDLFDALSDGGRSEETADNKSPTARTPTTLASSPSPSTVKSAENEDENTFGGEELSKLEPARQPSPPLSEETATEVEAEAEGKGPETLEANALELELVSDFEGHEAPITCCRCSPDGENVASSSSNGTVRIWSADDAPSTRNVTIRCSCNVLCLEWEPRRKKLVLLGTSMGTVKGWNVDSKRFVFDVEIHKELTDVISVKCSPSDTVFAVIASTKERGEGRRGSLSLWNSRSFSKIGNLTLGKEEDLDSPVNCVAFSHTGRTVAAGSVDGMVSMYDCASRSAVAGFPVSGDASIADLKFGKNDESLWTLSTEGKVQEWKLSTSELLREVDLLKYQRDACVSMVNEIVVDSSGSFLAATLGKSGIILELGADSQSTAVVETDLDSVVSMDWRPNSTEIVAGSDAATVIHIYNVLS</sequence>
<evidence type="ECO:0000256" key="1">
    <source>
        <dbReference type="PROSITE-ProRule" id="PRU00221"/>
    </source>
</evidence>
<dbReference type="Pfam" id="PF23138">
    <property type="entry name" value="CTLH_Armc9"/>
    <property type="match status" value="1"/>
</dbReference>
<feature type="domain" description="ARMC9 CTLH-like" evidence="3">
    <location>
        <begin position="52"/>
        <end position="169"/>
    </location>
</feature>
<name>A0A5B8MSY1_9CHLO</name>
<evidence type="ECO:0000313" key="5">
    <source>
        <dbReference type="Proteomes" id="UP000316726"/>
    </source>
</evidence>
<feature type="repeat" description="WD" evidence="1">
    <location>
        <begin position="376"/>
        <end position="417"/>
    </location>
</feature>
<evidence type="ECO:0000256" key="2">
    <source>
        <dbReference type="SAM" id="MobiDB-lite"/>
    </source>
</evidence>
<evidence type="ECO:0000313" key="4">
    <source>
        <dbReference type="EMBL" id="QDZ23461.1"/>
    </source>
</evidence>
<dbReference type="Proteomes" id="UP000316726">
    <property type="component" value="Chromosome 10"/>
</dbReference>
<dbReference type="InterPro" id="IPR015943">
    <property type="entry name" value="WD40/YVTN_repeat-like_dom_sf"/>
</dbReference>
<protein>
    <submittedName>
        <fullName evidence="4">WD40 repeat domain-containing protein</fullName>
    </submittedName>
</protein>
<organism evidence="4 5">
    <name type="scientific">Chloropicon primus</name>
    <dbReference type="NCBI Taxonomy" id="1764295"/>
    <lineage>
        <taxon>Eukaryota</taxon>
        <taxon>Viridiplantae</taxon>
        <taxon>Chlorophyta</taxon>
        <taxon>Chloropicophyceae</taxon>
        <taxon>Chloropicales</taxon>
        <taxon>Chloropicaceae</taxon>
        <taxon>Chloropicon</taxon>
    </lineage>
</organism>
<dbReference type="InterPro" id="IPR036322">
    <property type="entry name" value="WD40_repeat_dom_sf"/>
</dbReference>
<gene>
    <name evidence="4" type="ORF">A3770_10p59790</name>
</gene>
<dbReference type="PANTHER" id="PTHR47198:SF1">
    <property type="entry name" value="WD REPEAT-CONTAINING PROTEIN 91-LIKE ISOFORM X1"/>
    <property type="match status" value="1"/>
</dbReference>
<keyword evidence="1" id="KW-0853">WD repeat</keyword>
<dbReference type="InterPro" id="IPR056327">
    <property type="entry name" value="ARMC9_CTLH-like_dom"/>
</dbReference>
<dbReference type="SMART" id="SM00320">
    <property type="entry name" value="WD40"/>
    <property type="match status" value="5"/>
</dbReference>
<dbReference type="InterPro" id="IPR001680">
    <property type="entry name" value="WD40_rpt"/>
</dbReference>
<reference evidence="4 5" key="1">
    <citation type="submission" date="2018-07" db="EMBL/GenBank/DDBJ databases">
        <title>The complete nuclear genome of the prasinophyte Chloropicon primus (CCMP1205).</title>
        <authorList>
            <person name="Pombert J.-F."/>
            <person name="Otis C."/>
            <person name="Turmel M."/>
            <person name="Lemieux C."/>
        </authorList>
    </citation>
    <scope>NUCLEOTIDE SEQUENCE [LARGE SCALE GENOMIC DNA]</scope>
    <source>
        <strain evidence="4 5">CCMP1205</strain>
    </source>
</reference>
<dbReference type="EMBL" id="CP031043">
    <property type="protein sequence ID" value="QDZ23461.1"/>
    <property type="molecule type" value="Genomic_DNA"/>
</dbReference>
<dbReference type="SUPFAM" id="SSF50978">
    <property type="entry name" value="WD40 repeat-like"/>
    <property type="match status" value="1"/>
</dbReference>
<keyword evidence="5" id="KW-1185">Reference proteome</keyword>
<dbReference type="OrthoDB" id="538223at2759"/>
<dbReference type="STRING" id="1764295.A0A5B8MSY1"/>
<accession>A0A5B8MSY1</accession>